<dbReference type="GO" id="GO:0004617">
    <property type="term" value="F:phosphoglycerate dehydrogenase activity"/>
    <property type="evidence" value="ECO:0007669"/>
    <property type="project" value="UniProtKB-ARBA"/>
</dbReference>
<keyword evidence="6" id="KW-1185">Reference proteome</keyword>
<dbReference type="InterPro" id="IPR036291">
    <property type="entry name" value="NAD(P)-bd_dom_sf"/>
</dbReference>
<dbReference type="PROSITE" id="PS00065">
    <property type="entry name" value="D_2_HYDROXYACID_DH_1"/>
    <property type="match status" value="1"/>
</dbReference>
<evidence type="ECO:0000256" key="1">
    <source>
        <dbReference type="ARBA" id="ARBA00005854"/>
    </source>
</evidence>
<dbReference type="GO" id="GO:0047545">
    <property type="term" value="F:(S)-2-hydroxyglutarate dehydrogenase activity"/>
    <property type="evidence" value="ECO:0007669"/>
    <property type="project" value="UniProtKB-ARBA"/>
</dbReference>
<name>A0A7X2TER1_9FIRM</name>
<protein>
    <submittedName>
        <fullName evidence="5">Phosphoglycerate dehydrogenase</fullName>
    </submittedName>
</protein>
<dbReference type="AlphaFoldDB" id="A0A7X2TER1"/>
<feature type="domain" description="D-isomer specific 2-hydroxyacid dehydrogenase NAD-binding" evidence="4">
    <location>
        <begin position="112"/>
        <end position="291"/>
    </location>
</feature>
<dbReference type="GO" id="GO:0051287">
    <property type="term" value="F:NAD binding"/>
    <property type="evidence" value="ECO:0007669"/>
    <property type="project" value="InterPro"/>
</dbReference>
<dbReference type="PROSITE" id="PS00671">
    <property type="entry name" value="D_2_HYDROXYACID_DH_3"/>
    <property type="match status" value="1"/>
</dbReference>
<organism evidence="5 6">
    <name type="scientific">Stecheria intestinalis</name>
    <dbReference type="NCBI Taxonomy" id="2606630"/>
    <lineage>
        <taxon>Bacteria</taxon>
        <taxon>Bacillati</taxon>
        <taxon>Bacillota</taxon>
        <taxon>Erysipelotrichia</taxon>
        <taxon>Erysipelotrichales</taxon>
        <taxon>Erysipelotrichaceae</taxon>
        <taxon>Stecheria</taxon>
    </lineage>
</organism>
<evidence type="ECO:0000256" key="3">
    <source>
        <dbReference type="ARBA" id="ARBA00023027"/>
    </source>
</evidence>
<accession>A0A7X2TER1</accession>
<dbReference type="InterPro" id="IPR050418">
    <property type="entry name" value="D-iso_2-hydroxyacid_DH_PdxB"/>
</dbReference>
<dbReference type="RefSeq" id="WP_154502957.1">
    <property type="nucleotide sequence ID" value="NZ_VUMN01000004.1"/>
</dbReference>
<dbReference type="InterPro" id="IPR029752">
    <property type="entry name" value="D-isomer_DH_CS1"/>
</dbReference>
<dbReference type="FunFam" id="3.40.50.720:FF:000041">
    <property type="entry name" value="D-3-phosphoglycerate dehydrogenase"/>
    <property type="match status" value="1"/>
</dbReference>
<dbReference type="GO" id="GO:0006564">
    <property type="term" value="P:L-serine biosynthetic process"/>
    <property type="evidence" value="ECO:0007669"/>
    <property type="project" value="UniProtKB-ARBA"/>
</dbReference>
<reference evidence="5 6" key="1">
    <citation type="submission" date="2019-08" db="EMBL/GenBank/DDBJ databases">
        <title>In-depth cultivation of the pig gut microbiome towards novel bacterial diversity and tailored functional studies.</title>
        <authorList>
            <person name="Wylensek D."/>
            <person name="Hitch T.C.A."/>
            <person name="Clavel T."/>
        </authorList>
    </citation>
    <scope>NUCLEOTIDE SEQUENCE [LARGE SCALE GENOMIC DNA]</scope>
    <source>
        <strain evidence="5 6">Oil+RF-744-GAM-WT-6</strain>
    </source>
</reference>
<dbReference type="SUPFAM" id="SSF52283">
    <property type="entry name" value="Formate/glycerate dehydrogenase catalytic domain-like"/>
    <property type="match status" value="1"/>
</dbReference>
<keyword evidence="3" id="KW-0520">NAD</keyword>
<dbReference type="PANTHER" id="PTHR43761:SF1">
    <property type="entry name" value="D-ISOMER SPECIFIC 2-HYDROXYACID DEHYDROGENASE CATALYTIC DOMAIN-CONTAINING PROTEIN-RELATED"/>
    <property type="match status" value="1"/>
</dbReference>
<evidence type="ECO:0000256" key="2">
    <source>
        <dbReference type="ARBA" id="ARBA00023002"/>
    </source>
</evidence>
<dbReference type="CDD" id="cd12172">
    <property type="entry name" value="PGDH_like_2"/>
    <property type="match status" value="1"/>
</dbReference>
<comment type="similarity">
    <text evidence="1">Belongs to the D-isomer specific 2-hydroxyacid dehydrogenase family.</text>
</comment>
<dbReference type="PANTHER" id="PTHR43761">
    <property type="entry name" value="D-ISOMER SPECIFIC 2-HYDROXYACID DEHYDROGENASE FAMILY PROTEIN (AFU_ORTHOLOGUE AFUA_1G13630)"/>
    <property type="match status" value="1"/>
</dbReference>
<keyword evidence="2" id="KW-0560">Oxidoreductase</keyword>
<evidence type="ECO:0000259" key="4">
    <source>
        <dbReference type="Pfam" id="PF02826"/>
    </source>
</evidence>
<dbReference type="InterPro" id="IPR029753">
    <property type="entry name" value="D-isomer_DH_CS"/>
</dbReference>
<sequence length="316" mass="34917">MTKVLITPRGFAKNGMEYIRKMEAAGIEVHYNNTGLPYTPEQFLTLAKGCQGIIVGVDKMDAPVLEQLPDLKVICKFGVGTDNIDLDYCKEHNIYVGRTVGSNSRSVAEQVVAFMFADAKNLAYEFRSVKSGVWDKKQSIEIYEKTLGIVGFGAIGKIIADYANGCGMHVLAYDAFPIAPEAAEAHHVTVTDLDTIIKTADYITIHVPLLDSTRNMFGTVQFKEMKNSACLINCARGGIVNEDELYDALVNKDIRSAYFDVFTEEPQSKSFNAADFKLLTLDNFELTPHTAARTNEADIRTCKMSSEIVTEHLLAS</sequence>
<dbReference type="Gene3D" id="3.40.50.720">
    <property type="entry name" value="NAD(P)-binding Rossmann-like Domain"/>
    <property type="match status" value="2"/>
</dbReference>
<comment type="caution">
    <text evidence="5">The sequence shown here is derived from an EMBL/GenBank/DDBJ whole genome shotgun (WGS) entry which is preliminary data.</text>
</comment>
<evidence type="ECO:0000313" key="6">
    <source>
        <dbReference type="Proteomes" id="UP000461880"/>
    </source>
</evidence>
<dbReference type="EMBL" id="VUMN01000004">
    <property type="protein sequence ID" value="MSS57827.1"/>
    <property type="molecule type" value="Genomic_DNA"/>
</dbReference>
<dbReference type="Pfam" id="PF02826">
    <property type="entry name" value="2-Hacid_dh_C"/>
    <property type="match status" value="1"/>
</dbReference>
<dbReference type="Proteomes" id="UP000461880">
    <property type="component" value="Unassembled WGS sequence"/>
</dbReference>
<dbReference type="SUPFAM" id="SSF51735">
    <property type="entry name" value="NAD(P)-binding Rossmann-fold domains"/>
    <property type="match status" value="1"/>
</dbReference>
<gene>
    <name evidence="5" type="ORF">FYJ51_02785</name>
</gene>
<evidence type="ECO:0000313" key="5">
    <source>
        <dbReference type="EMBL" id="MSS57827.1"/>
    </source>
</evidence>
<proteinExistence type="inferred from homology"/>
<dbReference type="InterPro" id="IPR006140">
    <property type="entry name" value="D-isomer_DH_NAD-bd"/>
</dbReference>